<dbReference type="Proteomes" id="UP000033200">
    <property type="component" value="Chromosome"/>
</dbReference>
<gene>
    <name evidence="1" type="ORF">MC45_10395</name>
</gene>
<reference evidence="1 2" key="1">
    <citation type="submission" date="2014-09" db="EMBL/GenBank/DDBJ databases">
        <title>Using Illumina technology Improving SMRT sequencing Genome Assembly by RASTools.</title>
        <authorList>
            <person name="Zhou Y."/>
            <person name="Ma T."/>
            <person name="Liu T."/>
        </authorList>
    </citation>
    <scope>NUCLEOTIDE SEQUENCE [LARGE SCALE GENOMIC DNA]</scope>
    <source>
        <strain evidence="1 2">ATCC 55669</strain>
    </source>
</reference>
<dbReference type="eggNOG" id="ENOG5031V3D">
    <property type="taxonomic scope" value="Bacteria"/>
</dbReference>
<evidence type="ECO:0000313" key="1">
    <source>
        <dbReference type="EMBL" id="AIT06717.1"/>
    </source>
</evidence>
<dbReference type="InterPro" id="IPR025427">
    <property type="entry name" value="DUF4160"/>
</dbReference>
<dbReference type="Pfam" id="PF13711">
    <property type="entry name" value="DUF4160"/>
    <property type="match status" value="1"/>
</dbReference>
<dbReference type="RefSeq" id="WP_038662718.1">
    <property type="nucleotide sequence ID" value="NZ_CP009571.1"/>
</dbReference>
<dbReference type="EMBL" id="CP009571">
    <property type="protein sequence ID" value="AIT06717.1"/>
    <property type="molecule type" value="Genomic_DNA"/>
</dbReference>
<protein>
    <recommendedName>
        <fullName evidence="3">DUF4160 domain-containing protein</fullName>
    </recommendedName>
</protein>
<evidence type="ECO:0000313" key="2">
    <source>
        <dbReference type="Proteomes" id="UP000033200"/>
    </source>
</evidence>
<proteinExistence type="predicted"/>
<evidence type="ECO:0008006" key="3">
    <source>
        <dbReference type="Google" id="ProtNLM"/>
    </source>
</evidence>
<keyword evidence="2" id="KW-1185">Reference proteome</keyword>
<dbReference type="STRING" id="1549858.MC45_10395"/>
<dbReference type="HOGENOM" id="CLU_162083_4_0_5"/>
<dbReference type="AlphaFoldDB" id="A0A097EGM3"/>
<dbReference type="KEGG" id="stax:MC45_10395"/>
<accession>A0A097EGM3</accession>
<organism evidence="1 2">
    <name type="scientific">Sphingomonas taxi</name>
    <dbReference type="NCBI Taxonomy" id="1549858"/>
    <lineage>
        <taxon>Bacteria</taxon>
        <taxon>Pseudomonadati</taxon>
        <taxon>Pseudomonadota</taxon>
        <taxon>Alphaproteobacteria</taxon>
        <taxon>Sphingomonadales</taxon>
        <taxon>Sphingomonadaceae</taxon>
        <taxon>Sphingomonas</taxon>
    </lineage>
</organism>
<name>A0A097EGM3_9SPHN</name>
<sequence length="76" mass="8535">MPTIHREYGLNFVVYVDDHPPPHVHVTGRGVAKIELEPDVVIVETRNLSKADVAKALAVVSLRRDAMLEAWKRIHG</sequence>